<feature type="region of interest" description="Disordered" evidence="1">
    <location>
        <begin position="1"/>
        <end position="67"/>
    </location>
</feature>
<organism evidence="2 3">
    <name type="scientific">Xylaria arbuscula</name>
    <dbReference type="NCBI Taxonomy" id="114810"/>
    <lineage>
        <taxon>Eukaryota</taxon>
        <taxon>Fungi</taxon>
        <taxon>Dikarya</taxon>
        <taxon>Ascomycota</taxon>
        <taxon>Pezizomycotina</taxon>
        <taxon>Sordariomycetes</taxon>
        <taxon>Xylariomycetidae</taxon>
        <taxon>Xylariales</taxon>
        <taxon>Xylariaceae</taxon>
        <taxon>Xylaria</taxon>
    </lineage>
</organism>
<keyword evidence="3" id="KW-1185">Reference proteome</keyword>
<feature type="compositionally biased region" description="Low complexity" evidence="1">
    <location>
        <begin position="1"/>
        <end position="22"/>
    </location>
</feature>
<dbReference type="EMBL" id="JANPWZ010000933">
    <property type="protein sequence ID" value="KAJ3570463.1"/>
    <property type="molecule type" value="Genomic_DNA"/>
</dbReference>
<dbReference type="Proteomes" id="UP001148614">
    <property type="component" value="Unassembled WGS sequence"/>
</dbReference>
<sequence>MSSAGGSTYYTGSSGSSGHSSTVINESTFRSHKSENFKGTSIERERLHGRTTKTINHRTGGYEHGAPTPSYKWPINIVWQDQLAAQMATQKGGGL</sequence>
<evidence type="ECO:0000256" key="1">
    <source>
        <dbReference type="SAM" id="MobiDB-lite"/>
    </source>
</evidence>
<name>A0A9W8NDW3_9PEZI</name>
<comment type="caution">
    <text evidence="2">The sequence shown here is derived from an EMBL/GenBank/DDBJ whole genome shotgun (WGS) entry which is preliminary data.</text>
</comment>
<accession>A0A9W8NDW3</accession>
<proteinExistence type="predicted"/>
<dbReference type="AlphaFoldDB" id="A0A9W8NDW3"/>
<reference evidence="2" key="1">
    <citation type="submission" date="2022-07" db="EMBL/GenBank/DDBJ databases">
        <title>Genome Sequence of Xylaria arbuscula.</title>
        <authorList>
            <person name="Buettner E."/>
        </authorList>
    </citation>
    <scope>NUCLEOTIDE SEQUENCE</scope>
    <source>
        <strain evidence="2">VT107</strain>
    </source>
</reference>
<evidence type="ECO:0000313" key="3">
    <source>
        <dbReference type="Proteomes" id="UP001148614"/>
    </source>
</evidence>
<feature type="compositionally biased region" description="Basic and acidic residues" evidence="1">
    <location>
        <begin position="32"/>
        <end position="48"/>
    </location>
</feature>
<gene>
    <name evidence="2" type="ORF">NPX13_g5723</name>
</gene>
<protein>
    <submittedName>
        <fullName evidence="2">Uncharacterized protein</fullName>
    </submittedName>
</protein>
<evidence type="ECO:0000313" key="2">
    <source>
        <dbReference type="EMBL" id="KAJ3570463.1"/>
    </source>
</evidence>